<dbReference type="AlphaFoldDB" id="A0A9P7ZZ04"/>
<proteinExistence type="predicted"/>
<evidence type="ECO:0000313" key="4">
    <source>
        <dbReference type="EMBL" id="KAG9320944.1"/>
    </source>
</evidence>
<sequence length="739" mass="83194">MNFTYQFESPAQFYTELKDVLEGGGFHQSPELQVGAFLSLIVLYQDEFLDASGQDLVHCCYRLFDSDVYQQHMEAITRSIIDRAIQSPENKDMWITYHVLLYAGKEFPKVYHWMLKSEYFAKLKYQILQQEGSKLQPLAVNLMYEMCRVQMLRDSDLGTARNGNRKKSGTCRYVSFCAHHCLFSWGVPSDCLALVDESFLNYLLDLVERTRTDAAELLNYGIIKLLLVFNEQFMLNHALYTQAGPQLAYSGNPLLSVLMDRPGASCTFGENLIFMLNRAEESALQMLILKLLYLLFTNPGLFEFFYTNDLHVLVDVVIRELWDLPGEEESLRHAYLRVMGPLLTNTQLKRATYKRAEIVRVLRELGGGGLDSTLRKQLNEQHLREQLLEQERAQHAKLTYRDRESSSSLLSRWASDRSGCSSPVLSFEVEKKRPVGSSKLLTDSSADSLKVPGQDELAESMRVHALPPQVPGLEEDGPIQIRLITLHCNCIHNKPHSMTADNIVDTLANLSVQDSEHLEELIECARYGELEEIQAVVQTSGLEKAKVLLSHQGEYGKTPLHMAAANGHLDVVEYLITIITPEAVNIQNEQGNTALHWAATNGHAEVVKTLITKGAADYKLKNAAGHTAMMEAEMNEREQVVAWMLINTELEEELKEAGAGFYIITKNGIYLRRREQAIPSSTIPTKTNELSWEDRIAQDEANAAKKGYKVNYRDIHQATADATAESSSSSSSSSASSSS</sequence>
<dbReference type="GO" id="GO:0006897">
    <property type="term" value="P:endocytosis"/>
    <property type="evidence" value="ECO:0007669"/>
    <property type="project" value="TreeGrafter"/>
</dbReference>
<dbReference type="InterPro" id="IPR036770">
    <property type="entry name" value="Ankyrin_rpt-contain_sf"/>
</dbReference>
<accession>A0A9P7ZZ04</accession>
<evidence type="ECO:0000259" key="3">
    <source>
        <dbReference type="Pfam" id="PF09431"/>
    </source>
</evidence>
<feature type="domain" description="SPIN90/Ldb17 leucine-rich" evidence="3">
    <location>
        <begin position="216"/>
        <end position="358"/>
    </location>
</feature>
<feature type="region of interest" description="Disordered" evidence="2">
    <location>
        <begin position="719"/>
        <end position="739"/>
    </location>
</feature>
<dbReference type="PROSITE" id="PS50297">
    <property type="entry name" value="ANK_REP_REGION"/>
    <property type="match status" value="2"/>
</dbReference>
<reference evidence="4" key="1">
    <citation type="submission" date="2021-07" db="EMBL/GenBank/DDBJ databases">
        <title>Draft genome of Mortierella alpina, strain LL118, isolated from an aspen leaf litter sample.</title>
        <authorList>
            <person name="Yang S."/>
            <person name="Vinatzer B.A."/>
        </authorList>
    </citation>
    <scope>NUCLEOTIDE SEQUENCE</scope>
    <source>
        <strain evidence="4">LL118</strain>
    </source>
</reference>
<dbReference type="Proteomes" id="UP000717515">
    <property type="component" value="Unassembled WGS sequence"/>
</dbReference>
<dbReference type="Pfam" id="PF12796">
    <property type="entry name" value="Ank_2"/>
    <property type="match status" value="2"/>
</dbReference>
<dbReference type="Gene3D" id="1.25.40.20">
    <property type="entry name" value="Ankyrin repeat-containing domain"/>
    <property type="match status" value="1"/>
</dbReference>
<dbReference type="PANTHER" id="PTHR13357">
    <property type="entry name" value="SH3 ADAPTER PROTEIN SPIN90 NCK INTERACTING PROTEIN WITH SH3 DOMAIN"/>
    <property type="match status" value="1"/>
</dbReference>
<dbReference type="PANTHER" id="PTHR13357:SF1">
    <property type="entry name" value="NCK-INTERACTING PROTEIN WITH SH3 DOMAIN"/>
    <property type="match status" value="1"/>
</dbReference>
<organism evidence="4 5">
    <name type="scientific">Mortierella alpina</name>
    <name type="common">Oleaginous fungus</name>
    <name type="synonym">Mortierella renispora</name>
    <dbReference type="NCBI Taxonomy" id="64518"/>
    <lineage>
        <taxon>Eukaryota</taxon>
        <taxon>Fungi</taxon>
        <taxon>Fungi incertae sedis</taxon>
        <taxon>Mucoromycota</taxon>
        <taxon>Mortierellomycotina</taxon>
        <taxon>Mortierellomycetes</taxon>
        <taxon>Mortierellales</taxon>
        <taxon>Mortierellaceae</taxon>
        <taxon>Mortierella</taxon>
    </lineage>
</organism>
<feature type="repeat" description="ANK" evidence="1">
    <location>
        <begin position="590"/>
        <end position="615"/>
    </location>
</feature>
<dbReference type="InterPro" id="IPR030125">
    <property type="entry name" value="SPIN90/Ldb17"/>
</dbReference>
<protein>
    <recommendedName>
        <fullName evidence="3">SPIN90/Ldb17 leucine-rich domain-containing protein</fullName>
    </recommendedName>
</protein>
<evidence type="ECO:0000256" key="1">
    <source>
        <dbReference type="PROSITE-ProRule" id="PRU00023"/>
    </source>
</evidence>
<feature type="repeat" description="ANK" evidence="1">
    <location>
        <begin position="555"/>
        <end position="576"/>
    </location>
</feature>
<gene>
    <name evidence="4" type="ORF">KVV02_007692</name>
</gene>
<evidence type="ECO:0000313" key="5">
    <source>
        <dbReference type="Proteomes" id="UP000717515"/>
    </source>
</evidence>
<dbReference type="GO" id="GO:0030479">
    <property type="term" value="C:actin cortical patch"/>
    <property type="evidence" value="ECO:0007669"/>
    <property type="project" value="TreeGrafter"/>
</dbReference>
<dbReference type="GO" id="GO:0000147">
    <property type="term" value="P:actin cortical patch assembly"/>
    <property type="evidence" value="ECO:0007669"/>
    <property type="project" value="TreeGrafter"/>
</dbReference>
<keyword evidence="1" id="KW-0040">ANK repeat</keyword>
<name>A0A9P7ZZ04_MORAP</name>
<evidence type="ECO:0000256" key="2">
    <source>
        <dbReference type="SAM" id="MobiDB-lite"/>
    </source>
</evidence>
<comment type="caution">
    <text evidence="4">The sequence shown here is derived from an EMBL/GenBank/DDBJ whole genome shotgun (WGS) entry which is preliminary data.</text>
</comment>
<dbReference type="InterPro" id="IPR018556">
    <property type="entry name" value="SPIN90/Ldb17_LRD"/>
</dbReference>
<dbReference type="InterPro" id="IPR002110">
    <property type="entry name" value="Ankyrin_rpt"/>
</dbReference>
<dbReference type="PROSITE" id="PS50088">
    <property type="entry name" value="ANK_REPEAT"/>
    <property type="match status" value="2"/>
</dbReference>
<dbReference type="PRINTS" id="PR01415">
    <property type="entry name" value="ANKYRIN"/>
</dbReference>
<dbReference type="GO" id="GO:0071933">
    <property type="term" value="F:Arp2/3 complex binding"/>
    <property type="evidence" value="ECO:0007669"/>
    <property type="project" value="TreeGrafter"/>
</dbReference>
<feature type="compositionally biased region" description="Low complexity" evidence="2">
    <location>
        <begin position="726"/>
        <end position="739"/>
    </location>
</feature>
<dbReference type="SUPFAM" id="SSF48403">
    <property type="entry name" value="Ankyrin repeat"/>
    <property type="match status" value="1"/>
</dbReference>
<dbReference type="SMART" id="SM00248">
    <property type="entry name" value="ANK"/>
    <property type="match status" value="2"/>
</dbReference>
<dbReference type="EMBL" id="JAIFTL010000244">
    <property type="protein sequence ID" value="KAG9320944.1"/>
    <property type="molecule type" value="Genomic_DNA"/>
</dbReference>
<dbReference type="Pfam" id="PF09431">
    <property type="entry name" value="SPIN90_LRD"/>
    <property type="match status" value="1"/>
</dbReference>
<dbReference type="GO" id="GO:0051666">
    <property type="term" value="P:actin cortical patch localization"/>
    <property type="evidence" value="ECO:0007669"/>
    <property type="project" value="TreeGrafter"/>
</dbReference>